<name>A0A367RQN0_9NOSO</name>
<proteinExistence type="predicted"/>
<evidence type="ECO:0000313" key="3">
    <source>
        <dbReference type="Proteomes" id="UP000252107"/>
    </source>
</evidence>
<reference evidence="2" key="1">
    <citation type="submission" date="2016-04" db="EMBL/GenBank/DDBJ databases">
        <authorList>
            <person name="Tabuchi Yagui T.R."/>
        </authorList>
    </citation>
    <scope>NUCLEOTIDE SEQUENCE [LARGE SCALE GENOMIC DNA]</scope>
    <source>
        <strain evidence="2">NIES-26</strain>
    </source>
</reference>
<protein>
    <submittedName>
        <fullName evidence="2">Uncharacterized protein</fullName>
    </submittedName>
</protein>
<dbReference type="AlphaFoldDB" id="A0A367RQN0"/>
<accession>A0A367RQN0</accession>
<comment type="caution">
    <text evidence="2">The sequence shown here is derived from an EMBL/GenBank/DDBJ whole genome shotgun (WGS) entry which is preliminary data.</text>
</comment>
<sequence length="110" mass="12444">MADTAVNPEQAYKSQKASKPHTQKPELPERFQHVKFLDCDKPVSRIIFECWHCFQGILCEYTGEPAIGEYKGRPSIIQIPVQCPNCEKTAIRLNTGEVLSTTAIPSPWKQ</sequence>
<evidence type="ECO:0000313" key="2">
    <source>
        <dbReference type="EMBL" id="RCJ37974.1"/>
    </source>
</evidence>
<keyword evidence="3" id="KW-1185">Reference proteome</keyword>
<gene>
    <name evidence="2" type="ORF">A6770_39960</name>
</gene>
<feature type="region of interest" description="Disordered" evidence="1">
    <location>
        <begin position="1"/>
        <end position="26"/>
    </location>
</feature>
<dbReference type="EMBL" id="LXQD01000105">
    <property type="protein sequence ID" value="RCJ37974.1"/>
    <property type="molecule type" value="Genomic_DNA"/>
</dbReference>
<organism evidence="2 3">
    <name type="scientific">Nostoc minutum NIES-26</name>
    <dbReference type="NCBI Taxonomy" id="1844469"/>
    <lineage>
        <taxon>Bacteria</taxon>
        <taxon>Bacillati</taxon>
        <taxon>Cyanobacteriota</taxon>
        <taxon>Cyanophyceae</taxon>
        <taxon>Nostocales</taxon>
        <taxon>Nostocaceae</taxon>
        <taxon>Nostoc</taxon>
    </lineage>
</organism>
<evidence type="ECO:0000256" key="1">
    <source>
        <dbReference type="SAM" id="MobiDB-lite"/>
    </source>
</evidence>
<dbReference type="Proteomes" id="UP000252107">
    <property type="component" value="Unassembled WGS sequence"/>
</dbReference>